<comment type="caution">
    <text evidence="1">The sequence shown here is derived from an EMBL/GenBank/DDBJ whole genome shotgun (WGS) entry which is preliminary data.</text>
</comment>
<dbReference type="EMBL" id="CM034398">
    <property type="protein sequence ID" value="KAJ0177439.1"/>
    <property type="molecule type" value="Genomic_DNA"/>
</dbReference>
<evidence type="ECO:0000313" key="1">
    <source>
        <dbReference type="EMBL" id="KAJ0177439.1"/>
    </source>
</evidence>
<reference evidence="1 2" key="1">
    <citation type="journal article" date="2021" name="Front. Genet.">
        <title>Chromosome-Level Genome Assembly Reveals Significant Gene Expansion in the Toll and IMD Signaling Pathways of Dendrolimus kikuchii.</title>
        <authorList>
            <person name="Zhou J."/>
            <person name="Wu P."/>
            <person name="Xiong Z."/>
            <person name="Liu N."/>
            <person name="Zhao N."/>
            <person name="Ji M."/>
            <person name="Qiu Y."/>
            <person name="Yang B."/>
        </authorList>
    </citation>
    <scope>NUCLEOTIDE SEQUENCE [LARGE SCALE GENOMIC DNA]</scope>
    <source>
        <strain evidence="1">Ann1</strain>
    </source>
</reference>
<name>A0ACC1D0I0_9NEOP</name>
<evidence type="ECO:0000313" key="2">
    <source>
        <dbReference type="Proteomes" id="UP000824533"/>
    </source>
</evidence>
<dbReference type="Proteomes" id="UP000824533">
    <property type="component" value="Linkage Group LG12"/>
</dbReference>
<keyword evidence="2" id="KW-1185">Reference proteome</keyword>
<gene>
    <name evidence="1" type="ORF">K1T71_007448</name>
</gene>
<accession>A0ACC1D0I0</accession>
<protein>
    <submittedName>
        <fullName evidence="1">Uncharacterized protein</fullName>
    </submittedName>
</protein>
<proteinExistence type="predicted"/>
<sequence>MKNKVAVITGAANGIGFAIAKKFLKDGIKNAILLDIEEEKGYKVAAKLNQGYPDSKVKFIKCDITKNLNVVDEIIKLYSIDVLVNAAGKYIIADRKKVIETNVTATIEWAYKFHDHMRTDRGGKGGTIINLASIYGFRINRYLPTYQASKFAVMGFTRSLGHIKNFENNGVKVIALCPGYTRTTTTENLKRDSKVNNILPMEFIDSMRGIVPQEADVVGDAAVEIYKNADSGTAWVIEDGGPVKEILCNVI</sequence>
<organism evidence="1 2">
    <name type="scientific">Dendrolimus kikuchii</name>
    <dbReference type="NCBI Taxonomy" id="765133"/>
    <lineage>
        <taxon>Eukaryota</taxon>
        <taxon>Metazoa</taxon>
        <taxon>Ecdysozoa</taxon>
        <taxon>Arthropoda</taxon>
        <taxon>Hexapoda</taxon>
        <taxon>Insecta</taxon>
        <taxon>Pterygota</taxon>
        <taxon>Neoptera</taxon>
        <taxon>Endopterygota</taxon>
        <taxon>Lepidoptera</taxon>
        <taxon>Glossata</taxon>
        <taxon>Ditrysia</taxon>
        <taxon>Bombycoidea</taxon>
        <taxon>Lasiocampidae</taxon>
        <taxon>Dendrolimus</taxon>
    </lineage>
</organism>